<gene>
    <name evidence="3" type="ORF">C445_05528</name>
    <name evidence="2" type="ORF">CHINAEXTREME_17255</name>
</gene>
<dbReference type="EMBL" id="CP019285">
    <property type="protein sequence ID" value="APW99410.1"/>
    <property type="molecule type" value="Genomic_DNA"/>
</dbReference>
<dbReference type="KEGG" id="hlc:CHINAEXTREME17255"/>
<evidence type="ECO:0000313" key="3">
    <source>
        <dbReference type="EMBL" id="EMA35288.1"/>
    </source>
</evidence>
<feature type="compositionally biased region" description="Polar residues" evidence="1">
    <location>
        <begin position="215"/>
        <end position="225"/>
    </location>
</feature>
<sequence length="408" mass="43312">MTTNIISCDVSADVIGDPTAGGIVGSTFSEGTISLEHCRASGNVKSKGTHSTAKASGIVGSVGISPAPDTTIETSLFLGKLSLPNSDTGDKYYIANWYDTDPSASDVYAVDNGTASALTPNLNSEGKLFDDEEATVDHNAVDNLSPLVSTDYWVREAFEPPSLGWLSPGSTRIYGTVRDVDGEGVEGVGISTTRDWARTDILGSYELAGSLENPEVSSLGGSVTKQPDPDADQQTDFQFAGIEASVTNPTTGEPLSGTVFEIGDYLVRADENGKARIPTLPLETYTTTLWDEYEVTTTLSSEGELAEVVFSNALEEYSELSGLTFNVIDEAGTPIRNLPAAVGPLGYVSKSTEDGELSVPIPTDVEDGTEVILGQGDDRYRTRRFSLEPGEDPDIGRTMMLSKTQGER</sequence>
<evidence type="ECO:0000313" key="4">
    <source>
        <dbReference type="Proteomes" id="UP000011555"/>
    </source>
</evidence>
<dbReference type="Proteomes" id="UP000011555">
    <property type="component" value="Unassembled WGS sequence"/>
</dbReference>
<organism evidence="3 4">
    <name type="scientific">Natronobacterium lacisalsi AJ5</name>
    <dbReference type="NCBI Taxonomy" id="358396"/>
    <lineage>
        <taxon>Archaea</taxon>
        <taxon>Methanobacteriati</taxon>
        <taxon>Methanobacteriota</taxon>
        <taxon>Stenosarchaea group</taxon>
        <taxon>Halobacteria</taxon>
        <taxon>Halobacteriales</taxon>
        <taxon>Natrialbaceae</taxon>
        <taxon>Natronobacterium</taxon>
    </lineage>
</organism>
<dbReference type="EMBL" id="AOLZ01000027">
    <property type="protein sequence ID" value="EMA35288.1"/>
    <property type="molecule type" value="Genomic_DNA"/>
</dbReference>
<dbReference type="STRING" id="358396.CHINAEXTREME_17255"/>
<reference evidence="2 5" key="1">
    <citation type="journal article" date="2011" name="J. Bacteriol.">
        <title>Genome sequence of Halobiforma lacisalsi AJ5, an extremely halophilic archaeon which harbors a bop gene.</title>
        <authorList>
            <person name="Jiang X."/>
            <person name="Wang S."/>
            <person name="Cheng H."/>
            <person name="Huo Y."/>
            <person name="Zhang X."/>
            <person name="Zhu X."/>
            <person name="Han X."/>
            <person name="Ni P."/>
            <person name="Wu M."/>
        </authorList>
    </citation>
    <scope>NUCLEOTIDE SEQUENCE [LARGE SCALE GENOMIC DNA]</scope>
    <source>
        <strain evidence="2 5">AJ5</strain>
    </source>
</reference>
<protein>
    <submittedName>
        <fullName evidence="3">Uncharacterized protein</fullName>
    </submittedName>
</protein>
<reference evidence="2" key="3">
    <citation type="submission" date="2017-01" db="EMBL/GenBank/DDBJ databases">
        <authorList>
            <person name="Mah S.A."/>
            <person name="Swanson W.J."/>
            <person name="Moy G.W."/>
            <person name="Vacquier V.D."/>
        </authorList>
    </citation>
    <scope>NUCLEOTIDE SEQUENCE</scope>
    <source>
        <strain evidence="2">AJ5</strain>
    </source>
</reference>
<feature type="region of interest" description="Disordered" evidence="1">
    <location>
        <begin position="385"/>
        <end position="408"/>
    </location>
</feature>
<reference evidence="3 4" key="2">
    <citation type="journal article" date="2014" name="PLoS Genet.">
        <title>Phylogenetically driven sequencing of extremely halophilic archaea reveals strategies for static and dynamic osmo-response.</title>
        <authorList>
            <person name="Becker E.A."/>
            <person name="Seitzer P.M."/>
            <person name="Tritt A."/>
            <person name="Larsen D."/>
            <person name="Krusor M."/>
            <person name="Yao A.I."/>
            <person name="Wu D."/>
            <person name="Madern D."/>
            <person name="Eisen J.A."/>
            <person name="Darling A.E."/>
            <person name="Facciotti M.T."/>
        </authorList>
    </citation>
    <scope>NUCLEOTIDE SEQUENCE [LARGE SCALE GENOMIC DNA]</scope>
    <source>
        <strain evidence="3 4">AJ5</strain>
    </source>
</reference>
<dbReference type="AlphaFoldDB" id="M0LQA0"/>
<accession>M0LQA0</accession>
<dbReference type="RefSeq" id="WP_007140843.1">
    <property type="nucleotide sequence ID" value="NZ_AOLZ01000027.1"/>
</dbReference>
<name>M0LQA0_NATLA</name>
<proteinExistence type="predicted"/>
<evidence type="ECO:0000313" key="5">
    <source>
        <dbReference type="Proteomes" id="UP000186547"/>
    </source>
</evidence>
<dbReference type="GeneID" id="30922909"/>
<feature type="region of interest" description="Disordered" evidence="1">
    <location>
        <begin position="213"/>
        <end position="232"/>
    </location>
</feature>
<evidence type="ECO:0000313" key="2">
    <source>
        <dbReference type="EMBL" id="APW99410.1"/>
    </source>
</evidence>
<keyword evidence="4" id="KW-1185">Reference proteome</keyword>
<evidence type="ECO:0000256" key="1">
    <source>
        <dbReference type="SAM" id="MobiDB-lite"/>
    </source>
</evidence>
<dbReference type="Proteomes" id="UP000186547">
    <property type="component" value="Chromosome"/>
</dbReference>
<dbReference type="Gene3D" id="2.160.20.110">
    <property type="match status" value="1"/>
</dbReference>